<keyword evidence="2" id="KW-1185">Reference proteome</keyword>
<dbReference type="Proteomes" id="UP001519342">
    <property type="component" value="Unassembled WGS sequence"/>
</dbReference>
<proteinExistence type="predicted"/>
<sequence>MSENDGKTKIEQASYKVDDISGTMVSVKVLSKLFSLTERRIRDLAQEGILVRGGAKGRYDLEKSVKNYIVHLKINKNIEGMKDNSKLDYEEEKAIHEKIKREKSEIELKVMRGEVHMSEDIELVMTNMLANFRSKVLAMPSKLAQSVVSQNDVKFIRDRIKVECIEVLEELKDYDPAMFYNEKYVEDDELGEED</sequence>
<comment type="caution">
    <text evidence="1">The sequence shown here is derived from an EMBL/GenBank/DDBJ whole genome shotgun (WGS) entry which is preliminary data.</text>
</comment>
<dbReference type="EMBL" id="JAGGKS010000008">
    <property type="protein sequence ID" value="MBP1926859.1"/>
    <property type="molecule type" value="Genomic_DNA"/>
</dbReference>
<name>A0ABS4GGS8_9FIRM</name>
<gene>
    <name evidence="1" type="ORF">J2Z76_002729</name>
</gene>
<reference evidence="1 2" key="1">
    <citation type="submission" date="2021-03" db="EMBL/GenBank/DDBJ databases">
        <title>Genomic Encyclopedia of Type Strains, Phase IV (KMG-IV): sequencing the most valuable type-strain genomes for metagenomic binning, comparative biology and taxonomic classification.</title>
        <authorList>
            <person name="Goeker M."/>
        </authorList>
    </citation>
    <scope>NUCLEOTIDE SEQUENCE [LARGE SCALE GENOMIC DNA]</scope>
    <source>
        <strain evidence="1 2">DSM 24004</strain>
    </source>
</reference>
<evidence type="ECO:0000313" key="2">
    <source>
        <dbReference type="Proteomes" id="UP001519342"/>
    </source>
</evidence>
<evidence type="ECO:0000313" key="1">
    <source>
        <dbReference type="EMBL" id="MBP1926859.1"/>
    </source>
</evidence>
<accession>A0ABS4GGS8</accession>
<protein>
    <submittedName>
        <fullName evidence="1">Phage terminase Nu1 subunit (DNA packaging protein)</fullName>
    </submittedName>
</protein>
<organism evidence="1 2">
    <name type="scientific">Sedimentibacter acidaminivorans</name>
    <dbReference type="NCBI Taxonomy" id="913099"/>
    <lineage>
        <taxon>Bacteria</taxon>
        <taxon>Bacillati</taxon>
        <taxon>Bacillota</taxon>
        <taxon>Tissierellia</taxon>
        <taxon>Sedimentibacter</taxon>
    </lineage>
</organism>
<dbReference type="RefSeq" id="WP_209512577.1">
    <property type="nucleotide sequence ID" value="NZ_JAGGKS010000008.1"/>
</dbReference>